<keyword evidence="3" id="KW-1003">Cell membrane</keyword>
<feature type="transmembrane region" description="Helical" evidence="7">
    <location>
        <begin position="6"/>
        <end position="25"/>
    </location>
</feature>
<comment type="similarity">
    <text evidence="2">Belongs to the FliR/MopE/SpaR family.</text>
</comment>
<keyword evidence="8" id="KW-0282">Flagellum</keyword>
<keyword evidence="8" id="KW-0966">Cell projection</keyword>
<dbReference type="PANTHER" id="PTHR30065:SF8">
    <property type="entry name" value="FLAGELLAR BIOSYNTHETIC PROTEIN FLIR"/>
    <property type="match status" value="1"/>
</dbReference>
<dbReference type="Proteomes" id="UP000294344">
    <property type="component" value="Chromosome"/>
</dbReference>
<evidence type="ECO:0000256" key="6">
    <source>
        <dbReference type="ARBA" id="ARBA00023136"/>
    </source>
</evidence>
<feature type="transmembrane region" description="Helical" evidence="7">
    <location>
        <begin position="107"/>
        <end position="126"/>
    </location>
</feature>
<dbReference type="GO" id="GO:0005886">
    <property type="term" value="C:plasma membrane"/>
    <property type="evidence" value="ECO:0007669"/>
    <property type="project" value="UniProtKB-SubCell"/>
</dbReference>
<dbReference type="OrthoDB" id="6553907at2"/>
<feature type="transmembrane region" description="Helical" evidence="7">
    <location>
        <begin position="214"/>
        <end position="238"/>
    </location>
</feature>
<dbReference type="Pfam" id="PF01311">
    <property type="entry name" value="Bac_export_1"/>
    <property type="match status" value="1"/>
</dbReference>
<keyword evidence="8" id="KW-0969">Cilium</keyword>
<evidence type="ECO:0000256" key="1">
    <source>
        <dbReference type="ARBA" id="ARBA00004651"/>
    </source>
</evidence>
<evidence type="ECO:0000256" key="2">
    <source>
        <dbReference type="ARBA" id="ARBA00009772"/>
    </source>
</evidence>
<feature type="transmembrane region" description="Helical" evidence="7">
    <location>
        <begin position="75"/>
        <end position="100"/>
    </location>
</feature>
<gene>
    <name evidence="8" type="primary">fliR</name>
    <name evidence="8" type="ORF">BUCICURV3402_055</name>
</gene>
<protein>
    <submittedName>
        <fullName evidence="8">Flagellar biosynthetic protein FliR</fullName>
    </submittedName>
</protein>
<dbReference type="GO" id="GO:0006605">
    <property type="term" value="P:protein targeting"/>
    <property type="evidence" value="ECO:0007669"/>
    <property type="project" value="InterPro"/>
</dbReference>
<evidence type="ECO:0000256" key="7">
    <source>
        <dbReference type="SAM" id="Phobius"/>
    </source>
</evidence>
<dbReference type="InterPro" id="IPR002010">
    <property type="entry name" value="T3SS_IM_R"/>
</dbReference>
<dbReference type="AlphaFoldDB" id="A0A451D6A6"/>
<evidence type="ECO:0000313" key="8">
    <source>
        <dbReference type="EMBL" id="VFP81352.1"/>
    </source>
</evidence>
<feature type="transmembrane region" description="Helical" evidence="7">
    <location>
        <begin position="46"/>
        <end position="69"/>
    </location>
</feature>
<evidence type="ECO:0000256" key="3">
    <source>
        <dbReference type="ARBA" id="ARBA00022475"/>
    </source>
</evidence>
<evidence type="ECO:0000313" key="9">
    <source>
        <dbReference type="Proteomes" id="UP000294344"/>
    </source>
</evidence>
<evidence type="ECO:0000256" key="5">
    <source>
        <dbReference type="ARBA" id="ARBA00022989"/>
    </source>
</evidence>
<dbReference type="PANTHER" id="PTHR30065">
    <property type="entry name" value="FLAGELLAR BIOSYNTHETIC PROTEIN FLIR"/>
    <property type="match status" value="1"/>
</dbReference>
<accession>A0A451D6A6</accession>
<proteinExistence type="inferred from homology"/>
<name>A0A451D6A6_9GAMM</name>
<reference evidence="8 9" key="1">
    <citation type="submission" date="2019-02" db="EMBL/GenBank/DDBJ databases">
        <authorList>
            <person name="Manzano-Marin A."/>
            <person name="Manzano-Marin A."/>
        </authorList>
    </citation>
    <scope>NUCLEOTIDE SEQUENCE [LARGE SCALE GENOMIC DNA]</scope>
    <source>
        <strain evidence="8 9">BuCicurvipes</strain>
    </source>
</reference>
<keyword evidence="4 7" id="KW-0812">Transmembrane</keyword>
<organism evidence="8 9">
    <name type="scientific">Buchnera aphidicola</name>
    <name type="common">Cinara curvipes</name>
    <dbReference type="NCBI Taxonomy" id="2518975"/>
    <lineage>
        <taxon>Bacteria</taxon>
        <taxon>Pseudomonadati</taxon>
        <taxon>Pseudomonadota</taxon>
        <taxon>Gammaproteobacteria</taxon>
        <taxon>Enterobacterales</taxon>
        <taxon>Erwiniaceae</taxon>
        <taxon>Buchnera</taxon>
    </lineage>
</organism>
<keyword evidence="5 7" id="KW-1133">Transmembrane helix</keyword>
<feature type="transmembrane region" description="Helical" evidence="7">
    <location>
        <begin position="132"/>
        <end position="156"/>
    </location>
</feature>
<dbReference type="EMBL" id="LR217710">
    <property type="protein sequence ID" value="VFP81352.1"/>
    <property type="molecule type" value="Genomic_DNA"/>
</dbReference>
<evidence type="ECO:0000256" key="4">
    <source>
        <dbReference type="ARBA" id="ARBA00022692"/>
    </source>
</evidence>
<sequence>MINNLFYHFIPVVTSKIVLIMTRIFSVLNYSKIFNNMHVNITTKIILVYLISNLLTPFISDFQYSIYTIDFFVALFYQVLIGIMIGFLLQCLSVCMIFIGEIISSQTGLSFSVFFNLGYSFYSVVISRILNIFFLFLFFIYNAHLNLVVFLVKSFYVFPLHEKFVDQSVFFSLIKFFSNIFISGIRSVLPILFFFLIFYIAFMMFNRLSPNSSLFSSFLIIIFICGLILLKYSIYHLYFLGKFIIKHLFNYLKDYIVQYLSN</sequence>
<keyword evidence="6 7" id="KW-0472">Membrane</keyword>
<comment type="subcellular location">
    <subcellularLocation>
        <location evidence="1">Cell membrane</location>
        <topology evidence="1">Multi-pass membrane protein</topology>
    </subcellularLocation>
</comment>
<feature type="transmembrane region" description="Helical" evidence="7">
    <location>
        <begin position="176"/>
        <end position="202"/>
    </location>
</feature>